<evidence type="ECO:0008006" key="9">
    <source>
        <dbReference type="Google" id="ProtNLM"/>
    </source>
</evidence>
<dbReference type="Proteomes" id="UP000030023">
    <property type="component" value="Unassembled WGS sequence"/>
</dbReference>
<feature type="non-terminal residue" evidence="7">
    <location>
        <position position="245"/>
    </location>
</feature>
<dbReference type="Pfam" id="PF01594">
    <property type="entry name" value="AI-2E_transport"/>
    <property type="match status" value="1"/>
</dbReference>
<organism evidence="7 8">
    <name type="scientific">Oenococcus alcoholitolerans</name>
    <dbReference type="NCBI Taxonomy" id="931074"/>
    <lineage>
        <taxon>Bacteria</taxon>
        <taxon>Bacillati</taxon>
        <taxon>Bacillota</taxon>
        <taxon>Bacilli</taxon>
        <taxon>Lactobacillales</taxon>
        <taxon>Lactobacillaceae</taxon>
        <taxon>Oenococcus</taxon>
    </lineage>
</organism>
<evidence type="ECO:0000313" key="7">
    <source>
        <dbReference type="EMBL" id="KGO31553.1"/>
    </source>
</evidence>
<name>A0ABR4XQ07_9LACO</name>
<evidence type="ECO:0000313" key="8">
    <source>
        <dbReference type="Proteomes" id="UP000030023"/>
    </source>
</evidence>
<reference evidence="7 8" key="1">
    <citation type="journal article" date="2014" name="Antonie Van Leeuwenhoek">
        <title>Oenococcus alcoholitolerans sp. nov., a lactic acid bacteria isolated from cachaca and ethanol fermentation processes.</title>
        <authorList>
            <person name="Badotti F."/>
            <person name="Moreira A.P."/>
            <person name="Tonon L.A."/>
            <person name="de Lucena B.T."/>
            <person name="Gomes Fde C."/>
            <person name="Kruger R."/>
            <person name="Thompson C.C."/>
            <person name="de Morais M.A.Jr."/>
            <person name="Rosa C.A."/>
            <person name="Thompson F.L."/>
        </authorList>
    </citation>
    <scope>NUCLEOTIDE SEQUENCE [LARGE SCALE GENOMIC DNA]</scope>
    <source>
        <strain evidence="7 8">UFRJ-M7.2.18</strain>
    </source>
</reference>
<keyword evidence="8" id="KW-1185">Reference proteome</keyword>
<evidence type="ECO:0000256" key="5">
    <source>
        <dbReference type="ARBA" id="ARBA00023136"/>
    </source>
</evidence>
<evidence type="ECO:0000256" key="1">
    <source>
        <dbReference type="ARBA" id="ARBA00004141"/>
    </source>
</evidence>
<feature type="transmembrane region" description="Helical" evidence="6">
    <location>
        <begin position="221"/>
        <end position="242"/>
    </location>
</feature>
<dbReference type="EMBL" id="AXCV01000308">
    <property type="protein sequence ID" value="KGO31553.1"/>
    <property type="molecule type" value="Genomic_DNA"/>
</dbReference>
<evidence type="ECO:0000256" key="3">
    <source>
        <dbReference type="ARBA" id="ARBA00022692"/>
    </source>
</evidence>
<keyword evidence="5 6" id="KW-0472">Membrane</keyword>
<protein>
    <recommendedName>
        <fullName evidence="9">AI-2E family transporter</fullName>
    </recommendedName>
</protein>
<feature type="transmembrane region" description="Helical" evidence="6">
    <location>
        <begin position="192"/>
        <end position="214"/>
    </location>
</feature>
<comment type="subcellular location">
    <subcellularLocation>
        <location evidence="1">Membrane</location>
        <topology evidence="1">Multi-pass membrane protein</topology>
    </subcellularLocation>
</comment>
<evidence type="ECO:0000256" key="6">
    <source>
        <dbReference type="SAM" id="Phobius"/>
    </source>
</evidence>
<feature type="transmembrane region" description="Helical" evidence="6">
    <location>
        <begin position="15"/>
        <end position="44"/>
    </location>
</feature>
<sequence length="245" mass="28656">MKINEKITPNFRKTLALLLIIAVLIFMEKLFPLIIFTCIISYLLLRFTNFLREKVIFNRGVSLLVIYAVVLTALALTLMSVYNIVTIQFHNIMPMIQKEIANREFLRSYGFFKIDRYINNHSALTFGLRKIQRLGFGIYSFVLANVLSFIFVLTHKQVFSWIDECRKNNRIPFFADLYRICVRFVHILGSLFTVQITISLINTTLMTIGLYFLNFPYLITLFFYVFLFWGMIPILGVVISLIPLS</sequence>
<feature type="transmembrane region" description="Helical" evidence="6">
    <location>
        <begin position="134"/>
        <end position="153"/>
    </location>
</feature>
<gene>
    <name evidence="7" type="ORF">Q757_06545</name>
</gene>
<proteinExistence type="inferred from homology"/>
<accession>A0ABR4XQ07</accession>
<comment type="caution">
    <text evidence="7">The sequence shown here is derived from an EMBL/GenBank/DDBJ whole genome shotgun (WGS) entry which is preliminary data.</text>
</comment>
<evidence type="ECO:0000256" key="2">
    <source>
        <dbReference type="ARBA" id="ARBA00009773"/>
    </source>
</evidence>
<feature type="transmembrane region" description="Helical" evidence="6">
    <location>
        <begin position="64"/>
        <end position="85"/>
    </location>
</feature>
<evidence type="ECO:0000256" key="4">
    <source>
        <dbReference type="ARBA" id="ARBA00022989"/>
    </source>
</evidence>
<comment type="similarity">
    <text evidence="2">Belongs to the autoinducer-2 exporter (AI-2E) (TC 2.A.86) family.</text>
</comment>
<keyword evidence="4 6" id="KW-1133">Transmembrane helix</keyword>
<keyword evidence="3 6" id="KW-0812">Transmembrane</keyword>
<dbReference type="InterPro" id="IPR002549">
    <property type="entry name" value="AI-2E-like"/>
</dbReference>